<evidence type="ECO:0000259" key="1">
    <source>
        <dbReference type="PROSITE" id="PS51688"/>
    </source>
</evidence>
<dbReference type="GeneID" id="36407506"/>
<protein>
    <recommendedName>
        <fullName evidence="1">Peptidase S74 domain-containing protein</fullName>
    </recommendedName>
</protein>
<dbReference type="PROSITE" id="PS51688">
    <property type="entry name" value="ICA"/>
    <property type="match status" value="1"/>
</dbReference>
<proteinExistence type="predicted"/>
<dbReference type="AlphaFoldDB" id="A0A0P1ALV7"/>
<dbReference type="OrthoDB" id="106934at2759"/>
<evidence type="ECO:0000313" key="2">
    <source>
        <dbReference type="EMBL" id="CEG42153.1"/>
    </source>
</evidence>
<dbReference type="InterPro" id="IPR030392">
    <property type="entry name" value="S74_ICA"/>
</dbReference>
<evidence type="ECO:0000313" key="3">
    <source>
        <dbReference type="Proteomes" id="UP000054928"/>
    </source>
</evidence>
<reference evidence="3" key="1">
    <citation type="submission" date="2014-09" db="EMBL/GenBank/DDBJ databases">
        <authorList>
            <person name="Sharma Rahul"/>
            <person name="Thines Marco"/>
        </authorList>
    </citation>
    <scope>NUCLEOTIDE SEQUENCE [LARGE SCALE GENOMIC DNA]</scope>
</reference>
<keyword evidence="3" id="KW-1185">Reference proteome</keyword>
<dbReference type="Proteomes" id="UP000054928">
    <property type="component" value="Unassembled WGS sequence"/>
</dbReference>
<name>A0A0P1ALV7_PLAHL</name>
<sequence>MWADGGSTMYSVAQEWRDNASTPARIQLQIANNGAGALFGTATNHPFGIMVENSSALYINASKYVGIGTTNPFVPLHVSTAISYTFGAGGTTVHRLRTDGGTTESALCPISYNVSALFGGYIGCSALAMTSDRRLKRNTQSCPIYRVKRFYDSCEGKLYDWIESENKPGQEIDLIAQDLVSAQLADLISIYYRDHIEGGEDPSLKPAKQQLNVDYSRISAYNMKMINTS</sequence>
<accession>A0A0P1ALV7</accession>
<dbReference type="RefSeq" id="XP_024578522.1">
    <property type="nucleotide sequence ID" value="XM_024728001.1"/>
</dbReference>
<dbReference type="EMBL" id="CCYD01000610">
    <property type="protein sequence ID" value="CEG42153.1"/>
    <property type="molecule type" value="Genomic_DNA"/>
</dbReference>
<feature type="domain" description="Peptidase S74" evidence="1">
    <location>
        <begin position="131"/>
        <end position="229"/>
    </location>
</feature>
<organism evidence="2 3">
    <name type="scientific">Plasmopara halstedii</name>
    <name type="common">Downy mildew of sunflower</name>
    <dbReference type="NCBI Taxonomy" id="4781"/>
    <lineage>
        <taxon>Eukaryota</taxon>
        <taxon>Sar</taxon>
        <taxon>Stramenopiles</taxon>
        <taxon>Oomycota</taxon>
        <taxon>Peronosporomycetes</taxon>
        <taxon>Peronosporales</taxon>
        <taxon>Peronosporaceae</taxon>
        <taxon>Plasmopara</taxon>
    </lineage>
</organism>